<protein>
    <recommendedName>
        <fullName evidence="5">RRM domain-containing protein</fullName>
    </recommendedName>
</protein>
<dbReference type="OrthoDB" id="431169at2759"/>
<dbReference type="Gene3D" id="3.30.70.330">
    <property type="match status" value="1"/>
</dbReference>
<accession>A0A9P4UK19</accession>
<dbReference type="SUPFAM" id="SSF54928">
    <property type="entry name" value="RNA-binding domain, RBD"/>
    <property type="match status" value="2"/>
</dbReference>
<dbReference type="InterPro" id="IPR000504">
    <property type="entry name" value="RRM_dom"/>
</dbReference>
<evidence type="ECO:0000313" key="6">
    <source>
        <dbReference type="EMBL" id="KAF2715846.1"/>
    </source>
</evidence>
<evidence type="ECO:0000256" key="4">
    <source>
        <dbReference type="SAM" id="MobiDB-lite"/>
    </source>
</evidence>
<proteinExistence type="predicted"/>
<dbReference type="EMBL" id="MU003974">
    <property type="protein sequence ID" value="KAF2715846.1"/>
    <property type="molecule type" value="Genomic_DNA"/>
</dbReference>
<name>A0A9P4UK19_9PEZI</name>
<dbReference type="SMART" id="SM00360">
    <property type="entry name" value="RRM"/>
    <property type="match status" value="2"/>
</dbReference>
<dbReference type="FunFam" id="3.30.70.330:FF:000089">
    <property type="entry name" value="RNA binding protein"/>
    <property type="match status" value="1"/>
</dbReference>
<evidence type="ECO:0000313" key="7">
    <source>
        <dbReference type="Proteomes" id="UP000799441"/>
    </source>
</evidence>
<feature type="domain" description="RRM" evidence="5">
    <location>
        <begin position="331"/>
        <end position="408"/>
    </location>
</feature>
<keyword evidence="7" id="KW-1185">Reference proteome</keyword>
<evidence type="ECO:0000256" key="2">
    <source>
        <dbReference type="ARBA" id="ARBA00022884"/>
    </source>
</evidence>
<feature type="compositionally biased region" description="Basic and acidic residues" evidence="4">
    <location>
        <begin position="520"/>
        <end position="529"/>
    </location>
</feature>
<feature type="region of interest" description="Disordered" evidence="4">
    <location>
        <begin position="501"/>
        <end position="539"/>
    </location>
</feature>
<evidence type="ECO:0000256" key="1">
    <source>
        <dbReference type="ARBA" id="ARBA00022553"/>
    </source>
</evidence>
<gene>
    <name evidence="6" type="ORF">K431DRAFT_236771</name>
</gene>
<dbReference type="CDD" id="cd00590">
    <property type="entry name" value="RRM_SF"/>
    <property type="match status" value="1"/>
</dbReference>
<feature type="region of interest" description="Disordered" evidence="4">
    <location>
        <begin position="137"/>
        <end position="183"/>
    </location>
</feature>
<feature type="compositionally biased region" description="Low complexity" evidence="4">
    <location>
        <begin position="137"/>
        <end position="154"/>
    </location>
</feature>
<dbReference type="InterPro" id="IPR012677">
    <property type="entry name" value="Nucleotide-bd_a/b_plait_sf"/>
</dbReference>
<dbReference type="PROSITE" id="PS50102">
    <property type="entry name" value="RRM"/>
    <property type="match status" value="1"/>
</dbReference>
<dbReference type="Proteomes" id="UP000799441">
    <property type="component" value="Unassembled WGS sequence"/>
</dbReference>
<sequence>MYSNPLASVERHHSSRGAAIPPPLANSLSDPLGFDSDIRPATAILIRRLPSTTSHEALGSMLLFAGDLIDCDLIRSPYPEDRGYATARARFASFSGAVDAQQKLNGKPNTAKETTMIVELQGGGGAVFERRATIDGTASRGQTSSASSGGSTHAPQGRARYHSLVPGDKISPPLQQTGSGGNAQFPLPDGSTSLQNIFSPTSPVANGIGDSRRNIGKSMINNDATDDETNELIKDTAAAFARNGPYPTTRRATQPALETSFSRLSVSSGAANGGPVGSPPGNGLTSPRNHALQSPISPNGMGGPGNGMPFNPSSRHQYPPINPADQNPPCNTLYVGNLPIDTSEDELKALFSKQRGYKRLCFRTKQNGPMCFVEFEDISFATKALNELYGHPLHNSIKGGIRLSFSKNPLGVRSGQTSGFGPNPSMSPHHMAPNYAGNGMAANGNLSAVSGPPPGLPTPGMVNGGGGYRSPFGLNDMFASPYNVPPQEYNVPMGHNGQMNPRTPLSGGVPPQMGNGTFGREARHPRSGEFSDYQLGRMN</sequence>
<evidence type="ECO:0000256" key="3">
    <source>
        <dbReference type="PROSITE-ProRule" id="PRU00176"/>
    </source>
</evidence>
<dbReference type="PANTHER" id="PTHR10501">
    <property type="entry name" value="U1 SMALL NUCLEAR RIBONUCLEOPROTEIN A/U2 SMALL NUCLEAR RIBONUCLEOPROTEIN B"/>
    <property type="match status" value="1"/>
</dbReference>
<feature type="region of interest" description="Disordered" evidence="4">
    <location>
        <begin position="265"/>
        <end position="318"/>
    </location>
</feature>
<keyword evidence="2 3" id="KW-0694">RNA-binding</keyword>
<dbReference type="AlphaFoldDB" id="A0A9P4UK19"/>
<organism evidence="6 7">
    <name type="scientific">Polychaeton citri CBS 116435</name>
    <dbReference type="NCBI Taxonomy" id="1314669"/>
    <lineage>
        <taxon>Eukaryota</taxon>
        <taxon>Fungi</taxon>
        <taxon>Dikarya</taxon>
        <taxon>Ascomycota</taxon>
        <taxon>Pezizomycotina</taxon>
        <taxon>Dothideomycetes</taxon>
        <taxon>Dothideomycetidae</taxon>
        <taxon>Capnodiales</taxon>
        <taxon>Capnodiaceae</taxon>
        <taxon>Polychaeton</taxon>
    </lineage>
</organism>
<dbReference type="GO" id="GO:0003723">
    <property type="term" value="F:RNA binding"/>
    <property type="evidence" value="ECO:0007669"/>
    <property type="project" value="UniProtKB-UniRule"/>
</dbReference>
<evidence type="ECO:0000259" key="5">
    <source>
        <dbReference type="PROSITE" id="PS50102"/>
    </source>
</evidence>
<reference evidence="6" key="1">
    <citation type="journal article" date="2020" name="Stud. Mycol.">
        <title>101 Dothideomycetes genomes: a test case for predicting lifestyles and emergence of pathogens.</title>
        <authorList>
            <person name="Haridas S."/>
            <person name="Albert R."/>
            <person name="Binder M."/>
            <person name="Bloem J."/>
            <person name="Labutti K."/>
            <person name="Salamov A."/>
            <person name="Andreopoulos B."/>
            <person name="Baker S."/>
            <person name="Barry K."/>
            <person name="Bills G."/>
            <person name="Bluhm B."/>
            <person name="Cannon C."/>
            <person name="Castanera R."/>
            <person name="Culley D."/>
            <person name="Daum C."/>
            <person name="Ezra D."/>
            <person name="Gonzalez J."/>
            <person name="Henrissat B."/>
            <person name="Kuo A."/>
            <person name="Liang C."/>
            <person name="Lipzen A."/>
            <person name="Lutzoni F."/>
            <person name="Magnuson J."/>
            <person name="Mondo S."/>
            <person name="Nolan M."/>
            <person name="Ohm R."/>
            <person name="Pangilinan J."/>
            <person name="Park H.-J."/>
            <person name="Ramirez L."/>
            <person name="Alfaro M."/>
            <person name="Sun H."/>
            <person name="Tritt A."/>
            <person name="Yoshinaga Y."/>
            <person name="Zwiers L.-H."/>
            <person name="Turgeon B."/>
            <person name="Goodwin S."/>
            <person name="Spatafora J."/>
            <person name="Crous P."/>
            <person name="Grigoriev I."/>
        </authorList>
    </citation>
    <scope>NUCLEOTIDE SEQUENCE</scope>
    <source>
        <strain evidence="6">CBS 116435</strain>
    </source>
</reference>
<keyword evidence="1" id="KW-0597">Phosphoprotein</keyword>
<dbReference type="CDD" id="cd12245">
    <property type="entry name" value="RRM_scw1_like"/>
    <property type="match status" value="1"/>
</dbReference>
<comment type="caution">
    <text evidence="6">The sequence shown here is derived from an EMBL/GenBank/DDBJ whole genome shotgun (WGS) entry which is preliminary data.</text>
</comment>
<dbReference type="Pfam" id="PF00076">
    <property type="entry name" value="RRM_1"/>
    <property type="match status" value="1"/>
</dbReference>
<dbReference type="InterPro" id="IPR035979">
    <property type="entry name" value="RBD_domain_sf"/>
</dbReference>